<organism evidence="2 3">
    <name type="scientific">Sporosarcina psychrophila</name>
    <name type="common">Bacillus psychrophilus</name>
    <dbReference type="NCBI Taxonomy" id="1476"/>
    <lineage>
        <taxon>Bacteria</taxon>
        <taxon>Bacillati</taxon>
        <taxon>Bacillota</taxon>
        <taxon>Bacilli</taxon>
        <taxon>Bacillales</taxon>
        <taxon>Caryophanaceae</taxon>
        <taxon>Sporosarcina</taxon>
    </lineage>
</organism>
<dbReference type="EMBL" id="JBEPME010000006">
    <property type="protein sequence ID" value="MET3658748.1"/>
    <property type="molecule type" value="Genomic_DNA"/>
</dbReference>
<dbReference type="SUPFAM" id="SSF55073">
    <property type="entry name" value="Nucleotide cyclase"/>
    <property type="match status" value="1"/>
</dbReference>
<dbReference type="RefSeq" id="WP_354314394.1">
    <property type="nucleotide sequence ID" value="NZ_JBEPME010000006.1"/>
</dbReference>
<dbReference type="InterPro" id="IPR043128">
    <property type="entry name" value="Rev_trsase/Diguanyl_cyclase"/>
</dbReference>
<dbReference type="InterPro" id="IPR029016">
    <property type="entry name" value="GAF-like_dom_sf"/>
</dbReference>
<reference evidence="2 3" key="1">
    <citation type="submission" date="2024-06" db="EMBL/GenBank/DDBJ databases">
        <title>Sorghum-associated microbial communities from plants grown in Nebraska, USA.</title>
        <authorList>
            <person name="Schachtman D."/>
        </authorList>
    </citation>
    <scope>NUCLEOTIDE SEQUENCE [LARGE SCALE GENOMIC DNA]</scope>
    <source>
        <strain evidence="2 3">1288</strain>
    </source>
</reference>
<dbReference type="NCBIfam" id="TIGR00254">
    <property type="entry name" value="GGDEF"/>
    <property type="match status" value="1"/>
</dbReference>
<accession>A0ABV2KFE4</accession>
<dbReference type="PROSITE" id="PS50887">
    <property type="entry name" value="GGDEF"/>
    <property type="match status" value="1"/>
</dbReference>
<name>A0ABV2KFE4_SPOPS</name>
<gene>
    <name evidence="2" type="ORF">ABIC55_003866</name>
</gene>
<evidence type="ECO:0000259" key="1">
    <source>
        <dbReference type="PROSITE" id="PS50887"/>
    </source>
</evidence>
<dbReference type="Gene3D" id="3.30.450.40">
    <property type="match status" value="2"/>
</dbReference>
<sequence length="622" mass="70316">MTDHQLTMLKIKSDLMDLWTKDTALQSYEQWFKALKPKLNHHFNIAQADFFIYANNSFVALKGHKSVSKREQALVFDALKTGKAFSHDSLISRVRETGFSYADDFLLFRNLKSEPLGLLVLKSTNKWNAFATSPFLHELEKAVSDLIEIVKKMVFLIKEEKSSKRLFGVTELFNSTMQSNVILDGVVSAISKNFPSSEVGLLLSHDQKGVTNNYKLIDYMNERPSAMNAFVSGETTKEVMPELSCRLINAPIRGRQGIYGVLQIKAPIDLVFSSTQKKFISMVVNTAGSALEKAILHDQSHRVIEDLQLVNETSKKLNSNMHFGEMTAFLKQQLLKAFRPAEIAFVFNNEQDGYDLSQLSSDFFRTESGKNYIEFSSKYLRSGKEALFDANFSRTMNESIGYESIIAIPIVNQEVLTGFVVLLHMDQYFFSFDSFKLMQSLIGHSSLALANSVLRDQLQELVDKDHLTKLYTRSYVDKIIEKSIVDDEMGVFVLVDVDDFKKINDTYGHVTGDDVLKQIATIILAEVSGRGVAGRWGGEEIAIFLPLTEFQEGALFAERLVKLIPAATEPSITVSIGMHNWTTKRQSTYKELFQHTDKALYIAKNNGKNQVVIHEETSYTFS</sequence>
<dbReference type="Proteomes" id="UP001549104">
    <property type="component" value="Unassembled WGS sequence"/>
</dbReference>
<dbReference type="PANTHER" id="PTHR45138:SF9">
    <property type="entry name" value="DIGUANYLATE CYCLASE DGCM-RELATED"/>
    <property type="match status" value="1"/>
</dbReference>
<dbReference type="InterPro" id="IPR050469">
    <property type="entry name" value="Diguanylate_Cyclase"/>
</dbReference>
<dbReference type="InterPro" id="IPR000160">
    <property type="entry name" value="GGDEF_dom"/>
</dbReference>
<dbReference type="CDD" id="cd01949">
    <property type="entry name" value="GGDEF"/>
    <property type="match status" value="1"/>
</dbReference>
<dbReference type="PANTHER" id="PTHR45138">
    <property type="entry name" value="REGULATORY COMPONENTS OF SENSORY TRANSDUCTION SYSTEM"/>
    <property type="match status" value="1"/>
</dbReference>
<dbReference type="Pfam" id="PF00990">
    <property type="entry name" value="GGDEF"/>
    <property type="match status" value="1"/>
</dbReference>
<dbReference type="SUPFAM" id="SSF55781">
    <property type="entry name" value="GAF domain-like"/>
    <property type="match status" value="2"/>
</dbReference>
<proteinExistence type="predicted"/>
<comment type="caution">
    <text evidence="2">The sequence shown here is derived from an EMBL/GenBank/DDBJ whole genome shotgun (WGS) entry which is preliminary data.</text>
</comment>
<feature type="domain" description="GGDEF" evidence="1">
    <location>
        <begin position="488"/>
        <end position="616"/>
    </location>
</feature>
<dbReference type="SMART" id="SM00267">
    <property type="entry name" value="GGDEF"/>
    <property type="match status" value="1"/>
</dbReference>
<evidence type="ECO:0000313" key="3">
    <source>
        <dbReference type="Proteomes" id="UP001549104"/>
    </source>
</evidence>
<protein>
    <submittedName>
        <fullName evidence="2">Diguanylate cyclase (GGDEF)-like protein</fullName>
    </submittedName>
</protein>
<evidence type="ECO:0000313" key="2">
    <source>
        <dbReference type="EMBL" id="MET3658748.1"/>
    </source>
</evidence>
<dbReference type="Gene3D" id="3.30.70.270">
    <property type="match status" value="1"/>
</dbReference>
<dbReference type="InterPro" id="IPR029787">
    <property type="entry name" value="Nucleotide_cyclase"/>
</dbReference>
<keyword evidence="3" id="KW-1185">Reference proteome</keyword>